<evidence type="ECO:0000256" key="2">
    <source>
        <dbReference type="ARBA" id="ARBA00023128"/>
    </source>
</evidence>
<dbReference type="EMBL" id="JADCTT010000009">
    <property type="protein sequence ID" value="KAF9748364.1"/>
    <property type="molecule type" value="Genomic_DNA"/>
</dbReference>
<proteinExistence type="predicted"/>
<dbReference type="GO" id="GO:0005739">
    <property type="term" value="C:mitochondrion"/>
    <property type="evidence" value="ECO:0007669"/>
    <property type="project" value="UniProtKB-SubCell"/>
</dbReference>
<dbReference type="AlphaFoldDB" id="A0A8H7N5M2"/>
<dbReference type="PROSITE" id="PS50878">
    <property type="entry name" value="RT_POL"/>
    <property type="match status" value="1"/>
</dbReference>
<protein>
    <recommendedName>
        <fullName evidence="4">Reverse transcriptase domain-containing protein</fullName>
    </recommendedName>
</protein>
<feature type="region of interest" description="Disordered" evidence="3">
    <location>
        <begin position="1"/>
        <end position="23"/>
    </location>
</feature>
<evidence type="ECO:0000313" key="5">
    <source>
        <dbReference type="EMBL" id="KAF9748364.1"/>
    </source>
</evidence>
<evidence type="ECO:0000259" key="4">
    <source>
        <dbReference type="PROSITE" id="PS50878"/>
    </source>
</evidence>
<dbReference type="Gene3D" id="3.60.10.10">
    <property type="entry name" value="Endonuclease/exonuclease/phosphatase"/>
    <property type="match status" value="1"/>
</dbReference>
<reference evidence="5" key="1">
    <citation type="submission" date="2020-10" db="EMBL/GenBank/DDBJ databases">
        <title>High-Quality Genome Resource of Clonostachys rosea strain S41 by Oxford Nanopore Long-Read Sequencing.</title>
        <authorList>
            <person name="Wang H."/>
        </authorList>
    </citation>
    <scope>NUCLEOTIDE SEQUENCE</scope>
    <source>
        <strain evidence="5">S41</strain>
    </source>
</reference>
<accession>A0A8H7N5M2</accession>
<dbReference type="InterPro" id="IPR000477">
    <property type="entry name" value="RT_dom"/>
</dbReference>
<dbReference type="SUPFAM" id="SSF56219">
    <property type="entry name" value="DNase I-like"/>
    <property type="match status" value="1"/>
</dbReference>
<dbReference type="InterPro" id="IPR036691">
    <property type="entry name" value="Endo/exonu/phosph_ase_sf"/>
</dbReference>
<name>A0A8H7N5M2_BIOOC</name>
<comment type="subcellular location">
    <subcellularLocation>
        <location evidence="1">Mitochondrion</location>
    </subcellularLocation>
</comment>
<dbReference type="Proteomes" id="UP000616885">
    <property type="component" value="Unassembled WGS sequence"/>
</dbReference>
<dbReference type="PANTHER" id="PTHR33481:SF1">
    <property type="entry name" value="ENDONUCLEASE_EXONUCLEASE_PHOSPHATASE DOMAIN-CONTAINING PROTEIN-RELATED"/>
    <property type="match status" value="1"/>
</dbReference>
<dbReference type="CDD" id="cd01650">
    <property type="entry name" value="RT_nLTR_like"/>
    <property type="match status" value="1"/>
</dbReference>
<gene>
    <name evidence="5" type="ORF">IM811_017869</name>
</gene>
<dbReference type="Pfam" id="PF00078">
    <property type="entry name" value="RVT_1"/>
    <property type="match status" value="1"/>
</dbReference>
<keyword evidence="2" id="KW-0496">Mitochondrion</keyword>
<sequence>MSRRSTLRGSKALRSPRNPAPQVRRRTVRLGNETLDLLQLNMKDSIKRLYGLKQSLSEELSEPQPHVIAAQDIPKGFPFVPMPGYHLHYHSSRALTEDDNPDAVKTTVMKGKPKPRSKWRLDRVAFYVHESIPLADWGVTYHTEKSKGLVATLFLNTASGAVKIHNVYNQHKELDMDYLFSYCEICSSDILLGDFNLHGRRRSPRCGNAGDPTRCSDILTVKFKRQVLLHDRLDFCWQQHCPLVKSCQVIDDLAAFTSDHRPVLTRLKMGPNREVKARYSWNEVKGKTFLSTLKQTMSAIGFDSFGSISEADGYLGRVTGAMAAAMAQDVPIRQQAVRRSKPARASNDKFAITRESVLEKLKAGPNPRFRNFFKRQSQKRDRRQRRTEWRRFIATEAERVERGRQKIFQWSKLSKAWAQPKAMPHMPTLCSDKGERHTTNEAKALHFVETMWPDISKGEEAPPKLKMPQLPPDNPSKLEISKELRPGEVAALIKKLPNRKAEGPDQIANEAFKLALPVILPYLVHFFQACLDLDYHPKAFRHALTVVLPKAGKETYQRAKSWRPVALLSCLGKMLEKIVANRIKELLMSNPHLCPLLQFGSPGKSTTHALEYITNWVYRSWQRPPGGNADHTSLMALDISGAYDHVRREELLQRLVDKGFPDWLGSPLSPILFILFAAPILETFDNYKLKAGKGKKVRRRRGKGETTCVFSVISYVDDTNFLVSSPSFELNCAILTELHERLMEWATPRGVKFGPDKYALMHFQRRKPRKPETQPMPKIRGLIRKHLMKEELRILGVMYDRHLKWDKHIDELKAKVSKILGYHTRISGSTWGPTLIRMRQLHVSKIRSIVGYASPAWFIPRHNRHDLGLPQTWLNKLEVMQNDSLVKVAGAYKMTDRMVLRKELHVESMEHYLGRIALTYRMKNVGSAYLTALEKAQQGNINPMGKQQRTLQNPFTLMYSEAKRELLTVKAQFTKQNKNGEVVLGQTRHSGSILAVVKLIKAHATARCADRCAEEWDTYVMKKSNNRDKIPAAYLESWGPQSLSYYRHLGRAESTMLMQCRTETIGLNRWLNKMNSKKKTYSESDLCPCRKGPHTIEHLFMRCPRLTEKRRKLVAEVKEFRLQKLLTSDAKVASRWAILNFGLDQFAWPREELMVS</sequence>
<organism evidence="5 6">
    <name type="scientific">Bionectria ochroleuca</name>
    <name type="common">Gliocladium roseum</name>
    <dbReference type="NCBI Taxonomy" id="29856"/>
    <lineage>
        <taxon>Eukaryota</taxon>
        <taxon>Fungi</taxon>
        <taxon>Dikarya</taxon>
        <taxon>Ascomycota</taxon>
        <taxon>Pezizomycotina</taxon>
        <taxon>Sordariomycetes</taxon>
        <taxon>Hypocreomycetidae</taxon>
        <taxon>Hypocreales</taxon>
        <taxon>Bionectriaceae</taxon>
        <taxon>Clonostachys</taxon>
    </lineage>
</organism>
<dbReference type="PANTHER" id="PTHR33481">
    <property type="entry name" value="REVERSE TRANSCRIPTASE"/>
    <property type="match status" value="1"/>
</dbReference>
<dbReference type="InterPro" id="IPR043502">
    <property type="entry name" value="DNA/RNA_pol_sf"/>
</dbReference>
<feature type="domain" description="Reverse transcriptase" evidence="4">
    <location>
        <begin position="529"/>
        <end position="799"/>
    </location>
</feature>
<dbReference type="SUPFAM" id="SSF56672">
    <property type="entry name" value="DNA/RNA polymerases"/>
    <property type="match status" value="1"/>
</dbReference>
<evidence type="ECO:0000313" key="6">
    <source>
        <dbReference type="Proteomes" id="UP000616885"/>
    </source>
</evidence>
<evidence type="ECO:0000256" key="3">
    <source>
        <dbReference type="SAM" id="MobiDB-lite"/>
    </source>
</evidence>
<comment type="caution">
    <text evidence="5">The sequence shown here is derived from an EMBL/GenBank/DDBJ whole genome shotgun (WGS) entry which is preliminary data.</text>
</comment>
<evidence type="ECO:0000256" key="1">
    <source>
        <dbReference type="ARBA" id="ARBA00004173"/>
    </source>
</evidence>